<evidence type="ECO:0000313" key="5">
    <source>
        <dbReference type="Proteomes" id="UP000266198"/>
    </source>
</evidence>
<keyword evidence="5" id="KW-1185">Reference proteome</keyword>
<dbReference type="InterPro" id="IPR018600">
    <property type="entry name" value="Phage_SP-beta_YonK"/>
</dbReference>
<sequence>MAKLTNTVSFKNAVIDLENDTITEVTKDTESTFKLSEIIARFEDKYVSFSIKEDTEVHGNE</sequence>
<dbReference type="Gene3D" id="6.20.120.10">
    <property type="match status" value="1"/>
</dbReference>
<dbReference type="AlphaFoldDB" id="A0AAX0QU87"/>
<evidence type="ECO:0000313" key="3">
    <source>
        <dbReference type="EMBL" id="RIZ56208.1"/>
    </source>
</evidence>
<evidence type="ECO:0000259" key="1">
    <source>
        <dbReference type="Pfam" id="PF09642"/>
    </source>
</evidence>
<feature type="domain" description="Bacillus phage SPbeta YonK" evidence="1">
    <location>
        <begin position="1"/>
        <end position="57"/>
    </location>
</feature>
<dbReference type="InterPro" id="IPR037261">
    <property type="entry name" value="YonK_sf"/>
</dbReference>
<proteinExistence type="predicted"/>
<dbReference type="Pfam" id="PF09642">
    <property type="entry name" value="YonK"/>
    <property type="match status" value="1"/>
</dbReference>
<dbReference type="Proteomes" id="UP000217473">
    <property type="component" value="Unassembled WGS sequence"/>
</dbReference>
<reference evidence="2 4" key="1">
    <citation type="journal article" date="2017" name="PLoS ONE">
        <title>Development of a real-time PCR for detection of Staphylococcus pseudintermedius using a novel automated comparison of whole-genome sequences.</title>
        <authorList>
            <person name="Verstappen K.M."/>
            <person name="Huijbregts L."/>
            <person name="Spaninks M."/>
            <person name="Wagenaar J.A."/>
            <person name="Fluit A.C."/>
            <person name="Duim B."/>
        </authorList>
    </citation>
    <scope>NUCLEOTIDE SEQUENCE [LARGE SCALE GENOMIC DNA]</scope>
    <source>
        <strain evidence="2 4">15S02591-1</strain>
    </source>
</reference>
<organism evidence="2 4">
    <name type="scientific">Staphylococcus delphini</name>
    <dbReference type="NCBI Taxonomy" id="53344"/>
    <lineage>
        <taxon>Bacteria</taxon>
        <taxon>Bacillati</taxon>
        <taxon>Bacillota</taxon>
        <taxon>Bacilli</taxon>
        <taxon>Bacillales</taxon>
        <taxon>Staphylococcaceae</taxon>
        <taxon>Staphylococcus</taxon>
        <taxon>Staphylococcus intermedius group</taxon>
    </lineage>
</organism>
<dbReference type="SUPFAM" id="SSF160570">
    <property type="entry name" value="YonK-like"/>
    <property type="match status" value="1"/>
</dbReference>
<accession>A0AAX0QU87</accession>
<dbReference type="EMBL" id="NIPK01000002">
    <property type="protein sequence ID" value="RIZ56208.1"/>
    <property type="molecule type" value="Genomic_DNA"/>
</dbReference>
<name>A0AAX0QU87_9STAP</name>
<reference evidence="3 5" key="2">
    <citation type="submission" date="2017-06" db="EMBL/GenBank/DDBJ databases">
        <title>Identification of a new gene, sdsY, involved in staphylococcal internalization in non-professional phagocytic cells (NPPCs).</title>
        <authorList>
            <person name="Maali Y."/>
            <person name="Martins-Simoes P."/>
            <person name="Trouillet-Assant S."/>
            <person name="Laurent F."/>
            <person name="Diot A."/>
            <person name="Verhoeven P."/>
            <person name="Bouvard D."/>
            <person name="Vandenesch F."/>
            <person name="Bes M."/>
        </authorList>
    </citation>
    <scope>NUCLEOTIDE SEQUENCE [LARGE SCALE GENOMIC DNA]</scope>
    <source>
        <strain evidence="3 5">Heidy</strain>
    </source>
</reference>
<dbReference type="RefSeq" id="WP_096597517.1">
    <property type="nucleotide sequence ID" value="NZ_LR134263.1"/>
</dbReference>
<dbReference type="Proteomes" id="UP000266198">
    <property type="component" value="Unassembled WGS sequence"/>
</dbReference>
<protein>
    <recommendedName>
        <fullName evidence="1">Bacillus phage SPbeta YonK domain-containing protein</fullName>
    </recommendedName>
</protein>
<evidence type="ECO:0000313" key="2">
    <source>
        <dbReference type="EMBL" id="PCF50160.1"/>
    </source>
</evidence>
<gene>
    <name evidence="2" type="ORF">B5C07_08100</name>
    <name evidence="3" type="ORF">CDL68_01325</name>
</gene>
<comment type="caution">
    <text evidence="2">The sequence shown here is derived from an EMBL/GenBank/DDBJ whole genome shotgun (WGS) entry which is preliminary data.</text>
</comment>
<dbReference type="EMBL" id="MWUR01000010">
    <property type="protein sequence ID" value="PCF50160.1"/>
    <property type="molecule type" value="Genomic_DNA"/>
</dbReference>
<evidence type="ECO:0000313" key="4">
    <source>
        <dbReference type="Proteomes" id="UP000217473"/>
    </source>
</evidence>